<gene>
    <name evidence="7" type="ORF">pdam_00003831</name>
</gene>
<keyword evidence="8" id="KW-1185">Reference proteome</keyword>
<accession>A0A3M6T4H6</accession>
<evidence type="ECO:0000259" key="6">
    <source>
        <dbReference type="PROSITE" id="PS50026"/>
    </source>
</evidence>
<evidence type="ECO:0000256" key="4">
    <source>
        <dbReference type="ARBA" id="ARBA00023157"/>
    </source>
</evidence>
<dbReference type="SMART" id="SM00181">
    <property type="entry name" value="EGF"/>
    <property type="match status" value="2"/>
</dbReference>
<dbReference type="GO" id="GO:0005509">
    <property type="term" value="F:calcium ion binding"/>
    <property type="evidence" value="ECO:0007669"/>
    <property type="project" value="InterPro"/>
</dbReference>
<feature type="disulfide bond" evidence="5">
    <location>
        <begin position="138"/>
        <end position="147"/>
    </location>
</feature>
<dbReference type="STRING" id="46731.A0A3M6T4H6"/>
<dbReference type="FunFam" id="2.10.25.10:FF:000038">
    <property type="entry name" value="Fibrillin 2"/>
    <property type="match status" value="1"/>
</dbReference>
<dbReference type="SUPFAM" id="SSF57196">
    <property type="entry name" value="EGF/Laminin"/>
    <property type="match status" value="2"/>
</dbReference>
<dbReference type="Proteomes" id="UP000275408">
    <property type="component" value="Unassembled WGS sequence"/>
</dbReference>
<name>A0A3M6T4H6_POCDA</name>
<dbReference type="SUPFAM" id="SSF56496">
    <property type="entry name" value="Fibrinogen C-terminal domain-like"/>
    <property type="match status" value="1"/>
</dbReference>
<dbReference type="InterPro" id="IPR000742">
    <property type="entry name" value="EGF"/>
</dbReference>
<dbReference type="CDD" id="cd00054">
    <property type="entry name" value="EGF_CA"/>
    <property type="match status" value="2"/>
</dbReference>
<organism evidence="7 8">
    <name type="scientific">Pocillopora damicornis</name>
    <name type="common">Cauliflower coral</name>
    <name type="synonym">Millepora damicornis</name>
    <dbReference type="NCBI Taxonomy" id="46731"/>
    <lineage>
        <taxon>Eukaryota</taxon>
        <taxon>Metazoa</taxon>
        <taxon>Cnidaria</taxon>
        <taxon>Anthozoa</taxon>
        <taxon>Hexacorallia</taxon>
        <taxon>Scleractinia</taxon>
        <taxon>Astrocoeniina</taxon>
        <taxon>Pocilloporidae</taxon>
        <taxon>Pocillopora</taxon>
    </lineage>
</organism>
<dbReference type="Pfam" id="PF12947">
    <property type="entry name" value="EGF_3"/>
    <property type="match status" value="1"/>
</dbReference>
<proteinExistence type="predicted"/>
<sequence length="430" mass="48089">MEIMATKTSKPWGTSMCRTVTLETEDNQETSPQMSSLLSLDKFQYLNAPKLDEIITNDDFECMFRCLHHPLCVSVNLVAESELRCELLSPHENSNPIEYKENKTAHHSHFLNACVRNPCKNNSTCRSDFTGKGYICLCSTGFKGPNCQEDVDECAEGSHECSVDAVCNNTKGSYKCTCKPGYHGDGLTCEGPFSHSCTEIYKSQSLSSQENRAYQLLVDYAKVNVYCHMTDELDSCGGGGWTMVMKMAGEKPNFNYDSELWNNTDDFNPRGGETGFDLNETKLPTYWKTSFSKICLGMKLGNLSRFIVIKKEASSLYSLIADGHYPWYCIEKRISYLITKLSDENAIVRCLGMKIGNQMEIIVIQKQASSLYSPIADGQYRGKSLESIATAVILESTLVQEGSLKTSRHIGTKPDNGEQHLKVMGYILVQ</sequence>
<dbReference type="InterPro" id="IPR018097">
    <property type="entry name" value="EGF_Ca-bd_CS"/>
</dbReference>
<dbReference type="PANTHER" id="PTHR24050:SF28">
    <property type="entry name" value="UROMODULIN-LIKE"/>
    <property type="match status" value="1"/>
</dbReference>
<dbReference type="PROSITE" id="PS01187">
    <property type="entry name" value="EGF_CA"/>
    <property type="match status" value="1"/>
</dbReference>
<dbReference type="AlphaFoldDB" id="A0A3M6T4H6"/>
<dbReference type="Pfam" id="PF00008">
    <property type="entry name" value="EGF"/>
    <property type="match status" value="1"/>
</dbReference>
<dbReference type="PANTHER" id="PTHR24050">
    <property type="entry name" value="PA14 DOMAIN-CONTAINING PROTEIN"/>
    <property type="match status" value="1"/>
</dbReference>
<dbReference type="InterPro" id="IPR052235">
    <property type="entry name" value="Nephronectin_domain"/>
</dbReference>
<evidence type="ECO:0000256" key="5">
    <source>
        <dbReference type="PROSITE-ProRule" id="PRU00076"/>
    </source>
</evidence>
<dbReference type="InterPro" id="IPR024731">
    <property type="entry name" value="NELL2-like_EGF"/>
</dbReference>
<dbReference type="OrthoDB" id="5945417at2759"/>
<protein>
    <recommendedName>
        <fullName evidence="6">EGF-like domain-containing protein</fullName>
    </recommendedName>
</protein>
<dbReference type="InterPro" id="IPR001881">
    <property type="entry name" value="EGF-like_Ca-bd_dom"/>
</dbReference>
<evidence type="ECO:0000313" key="8">
    <source>
        <dbReference type="Proteomes" id="UP000275408"/>
    </source>
</evidence>
<dbReference type="SMART" id="SM00179">
    <property type="entry name" value="EGF_CA"/>
    <property type="match status" value="2"/>
</dbReference>
<feature type="disulfide bond" evidence="5">
    <location>
        <begin position="119"/>
        <end position="136"/>
    </location>
</feature>
<dbReference type="InterPro" id="IPR000152">
    <property type="entry name" value="EGF-type_Asp/Asn_hydroxyl_site"/>
</dbReference>
<dbReference type="PROSITE" id="PS00010">
    <property type="entry name" value="ASX_HYDROXYL"/>
    <property type="match status" value="1"/>
</dbReference>
<keyword evidence="2" id="KW-0732">Signal</keyword>
<dbReference type="PROSITE" id="PS01186">
    <property type="entry name" value="EGF_2"/>
    <property type="match status" value="2"/>
</dbReference>
<evidence type="ECO:0000256" key="3">
    <source>
        <dbReference type="ARBA" id="ARBA00022737"/>
    </source>
</evidence>
<feature type="domain" description="EGF-like" evidence="6">
    <location>
        <begin position="110"/>
        <end position="148"/>
    </location>
</feature>
<dbReference type="Gene3D" id="2.10.25.10">
    <property type="entry name" value="Laminin"/>
    <property type="match status" value="2"/>
</dbReference>
<dbReference type="EMBL" id="RCHS01004356">
    <property type="protein sequence ID" value="RMX35524.1"/>
    <property type="molecule type" value="Genomic_DNA"/>
</dbReference>
<dbReference type="PROSITE" id="PS00022">
    <property type="entry name" value="EGF_1"/>
    <property type="match status" value="1"/>
</dbReference>
<comment type="caution">
    <text evidence="7">The sequence shown here is derived from an EMBL/GenBank/DDBJ whole genome shotgun (WGS) entry which is preliminary data.</text>
</comment>
<reference evidence="7 8" key="1">
    <citation type="journal article" date="2018" name="Sci. Rep.">
        <title>Comparative analysis of the Pocillopora damicornis genome highlights role of immune system in coral evolution.</title>
        <authorList>
            <person name="Cunning R."/>
            <person name="Bay R.A."/>
            <person name="Gillette P."/>
            <person name="Baker A.C."/>
            <person name="Traylor-Knowles N."/>
        </authorList>
    </citation>
    <scope>NUCLEOTIDE SEQUENCE [LARGE SCALE GENOMIC DNA]</scope>
    <source>
        <strain evidence="7">RSMAS</strain>
        <tissue evidence="7">Whole animal</tissue>
    </source>
</reference>
<evidence type="ECO:0000256" key="2">
    <source>
        <dbReference type="ARBA" id="ARBA00022729"/>
    </source>
</evidence>
<keyword evidence="4 5" id="KW-1015">Disulfide bond</keyword>
<dbReference type="InterPro" id="IPR014716">
    <property type="entry name" value="Fibrinogen_a/b/g_C_1"/>
</dbReference>
<evidence type="ECO:0000313" key="7">
    <source>
        <dbReference type="EMBL" id="RMX35524.1"/>
    </source>
</evidence>
<dbReference type="Gene3D" id="3.90.215.10">
    <property type="entry name" value="Gamma Fibrinogen, chain A, domain 1"/>
    <property type="match status" value="1"/>
</dbReference>
<dbReference type="PROSITE" id="PS50026">
    <property type="entry name" value="EGF_3"/>
    <property type="match status" value="2"/>
</dbReference>
<evidence type="ECO:0000256" key="1">
    <source>
        <dbReference type="ARBA" id="ARBA00022536"/>
    </source>
</evidence>
<feature type="domain" description="EGF-like" evidence="6">
    <location>
        <begin position="150"/>
        <end position="190"/>
    </location>
</feature>
<comment type="caution">
    <text evidence="5">Lacks conserved residue(s) required for the propagation of feature annotation.</text>
</comment>
<keyword evidence="1 5" id="KW-0245">EGF-like domain</keyword>
<keyword evidence="3" id="KW-0677">Repeat</keyword>
<dbReference type="InterPro" id="IPR036056">
    <property type="entry name" value="Fibrinogen-like_C"/>
</dbReference>